<name>A0A382QCF9_9ZZZZ</name>
<protein>
    <submittedName>
        <fullName evidence="1">Uncharacterized protein</fullName>
    </submittedName>
</protein>
<gene>
    <name evidence="1" type="ORF">METZ01_LOCUS336093</name>
</gene>
<dbReference type="AlphaFoldDB" id="A0A382QCF9"/>
<feature type="non-terminal residue" evidence="1">
    <location>
        <position position="1"/>
    </location>
</feature>
<feature type="non-terminal residue" evidence="1">
    <location>
        <position position="75"/>
    </location>
</feature>
<reference evidence="1" key="1">
    <citation type="submission" date="2018-05" db="EMBL/GenBank/DDBJ databases">
        <authorList>
            <person name="Lanie J.A."/>
            <person name="Ng W.-L."/>
            <person name="Kazmierczak K.M."/>
            <person name="Andrzejewski T.M."/>
            <person name="Davidsen T.M."/>
            <person name="Wayne K.J."/>
            <person name="Tettelin H."/>
            <person name="Glass J.I."/>
            <person name="Rusch D."/>
            <person name="Podicherti R."/>
            <person name="Tsui H.-C.T."/>
            <person name="Winkler M.E."/>
        </authorList>
    </citation>
    <scope>NUCLEOTIDE SEQUENCE</scope>
</reference>
<organism evidence="1">
    <name type="scientific">marine metagenome</name>
    <dbReference type="NCBI Taxonomy" id="408172"/>
    <lineage>
        <taxon>unclassified sequences</taxon>
        <taxon>metagenomes</taxon>
        <taxon>ecological metagenomes</taxon>
    </lineage>
</organism>
<dbReference type="AntiFam" id="ANF00029">
    <property type="entry name" value="Antisense to 16S rRNA"/>
</dbReference>
<evidence type="ECO:0000313" key="1">
    <source>
        <dbReference type="EMBL" id="SVC83239.1"/>
    </source>
</evidence>
<dbReference type="EMBL" id="UINC01113549">
    <property type="protein sequence ID" value="SVC83239.1"/>
    <property type="molecule type" value="Genomic_DNA"/>
</dbReference>
<sequence length="75" mass="8480">VGLGRLELPTSRLSGVRSNHLSYKPKKIKGMRRERVTGSTISRSRSFGMGLLLRKEVFQPHLPVRLPCYDFAPVT</sequence>
<accession>A0A382QCF9</accession>
<proteinExistence type="predicted"/>
<dbReference type="AntiFam" id="ANF00014">
    <property type="entry name" value="tRNA translation"/>
</dbReference>